<comment type="caution">
    <text evidence="1">The sequence shown here is derived from an EMBL/GenBank/DDBJ whole genome shotgun (WGS) entry which is preliminary data.</text>
</comment>
<dbReference type="EMBL" id="JAEPRJ010000001">
    <property type="protein sequence ID" value="MBK5898557.1"/>
    <property type="molecule type" value="Genomic_DNA"/>
</dbReference>
<organism evidence="1 2">
    <name type="scientific">Catonella massiliensis</name>
    <dbReference type="NCBI Taxonomy" id="2799636"/>
    <lineage>
        <taxon>Bacteria</taxon>
        <taxon>Bacillati</taxon>
        <taxon>Bacillota</taxon>
        <taxon>Clostridia</taxon>
        <taxon>Lachnospirales</taxon>
        <taxon>Lachnospiraceae</taxon>
        <taxon>Catonella</taxon>
    </lineage>
</organism>
<evidence type="ECO:0000313" key="1">
    <source>
        <dbReference type="EMBL" id="MBK5898557.1"/>
    </source>
</evidence>
<accession>A0ABS1J340</accession>
<protein>
    <recommendedName>
        <fullName evidence="3">DUF4375 domain-containing protein</fullName>
    </recommendedName>
</protein>
<sequence length="238" mass="27741">MEEKGNVVTKLKKIINANGLGFLGKNPYQTYTELMKDGAVDRKTAGAILCFLVNGLSKYLDSKNDITELTKIIQDECGFNEDISYSIAEIFVNLYSKENVKKWKSKEKEGLKQFLHDEFTYKWTGFTTWYVSNVSMDCHYQAEIVLSPIQDVIKDNELAQMLEANPFLKKKAIREYFEKKLKNYLDDQFNEYCTCEEYYEPDVEDFYLDDCVEEWCKMNGFKFISCDGSGYDDGYEPN</sequence>
<name>A0ABS1J340_9FIRM</name>
<evidence type="ECO:0000313" key="2">
    <source>
        <dbReference type="Proteomes" id="UP000604730"/>
    </source>
</evidence>
<evidence type="ECO:0008006" key="3">
    <source>
        <dbReference type="Google" id="ProtNLM"/>
    </source>
</evidence>
<dbReference type="Proteomes" id="UP000604730">
    <property type="component" value="Unassembled WGS sequence"/>
</dbReference>
<keyword evidence="2" id="KW-1185">Reference proteome</keyword>
<proteinExistence type="predicted"/>
<reference evidence="1 2" key="1">
    <citation type="submission" date="2021-01" db="EMBL/GenBank/DDBJ databases">
        <title>Isolation and description of Catonella massiliensis sp. nov., a novel Catonella species, isolated from a stable periodontitis subject.</title>
        <authorList>
            <person name="Antezack A."/>
            <person name="Boxberger M."/>
            <person name="La Scola B."/>
            <person name="Monnet-Corti V."/>
        </authorList>
    </citation>
    <scope>NUCLEOTIDE SEQUENCE [LARGE SCALE GENOMIC DNA]</scope>
    <source>
        <strain evidence="1 2">Marseille-Q4567</strain>
    </source>
</reference>
<gene>
    <name evidence="1" type="ORF">JJN12_12315</name>
</gene>
<dbReference type="RefSeq" id="WP_208429968.1">
    <property type="nucleotide sequence ID" value="NZ_JAEPRJ010000001.1"/>
</dbReference>